<feature type="transmembrane region" description="Helical" evidence="1">
    <location>
        <begin position="155"/>
        <end position="173"/>
    </location>
</feature>
<feature type="transmembrane region" description="Helical" evidence="1">
    <location>
        <begin position="12"/>
        <end position="34"/>
    </location>
</feature>
<organism evidence="2">
    <name type="scientific">uncultured marine thaumarchaeote KM3_78_D07</name>
    <dbReference type="NCBI Taxonomy" id="1456291"/>
    <lineage>
        <taxon>Archaea</taxon>
        <taxon>Nitrososphaerota</taxon>
        <taxon>environmental samples</taxon>
    </lineage>
</organism>
<feature type="transmembrane region" description="Helical" evidence="1">
    <location>
        <begin position="86"/>
        <end position="115"/>
    </location>
</feature>
<evidence type="ECO:0000256" key="1">
    <source>
        <dbReference type="SAM" id="Phobius"/>
    </source>
</evidence>
<keyword evidence="1" id="KW-0812">Transmembrane</keyword>
<name>A0A075HUZ7_9ARCH</name>
<keyword evidence="1" id="KW-1133">Transmembrane helix</keyword>
<feature type="transmembrane region" description="Helical" evidence="1">
    <location>
        <begin position="46"/>
        <end position="66"/>
    </location>
</feature>
<accession>A0A075HUZ7</accession>
<dbReference type="EMBL" id="KF901088">
    <property type="protein sequence ID" value="AIF17653.1"/>
    <property type="molecule type" value="Genomic_DNA"/>
</dbReference>
<protein>
    <submittedName>
        <fullName evidence="2">Uncharacterized protein</fullName>
    </submittedName>
</protein>
<feature type="transmembrane region" description="Helical" evidence="1">
    <location>
        <begin position="127"/>
        <end position="143"/>
    </location>
</feature>
<dbReference type="AlphaFoldDB" id="A0A075HUZ7"/>
<keyword evidence="1" id="KW-0472">Membrane</keyword>
<evidence type="ECO:0000313" key="2">
    <source>
        <dbReference type="EMBL" id="AIF17653.1"/>
    </source>
</evidence>
<proteinExistence type="predicted"/>
<reference evidence="2" key="1">
    <citation type="journal article" date="2014" name="Genome Biol. Evol.">
        <title>Pangenome evidence for extensive interdomain horizontal transfer affecting lineage core and shell genes in uncultured planktonic thaumarchaeota and euryarchaeota.</title>
        <authorList>
            <person name="Deschamps P."/>
            <person name="Zivanovic Y."/>
            <person name="Moreira D."/>
            <person name="Rodriguez-Valera F."/>
            <person name="Lopez-Garcia P."/>
        </authorList>
    </citation>
    <scope>NUCLEOTIDE SEQUENCE</scope>
</reference>
<sequence length="185" mass="20663">MSILDLAEQNFLVTFAIVLGIGLFQGAILGRGIRNRFPTFKKHARIVSLSLLALFSINAIFSVLKFADPTKFSMSEFIIPSTTDEIFVLILNLVGVNTGVVTVIATFVSITLIIFLRFADIPNIARYFIFILSAIVLIASLLGKFTDFVPTTFQIMLYAFYQFGITLGIFFVTRRKESDVLSEIK</sequence>